<gene>
    <name evidence="1" type="ORF">MARPO_YB0006</name>
</gene>
<name>A0A2R6VWU1_MARPO</name>
<organism evidence="1 2">
    <name type="scientific">Marchantia polymorpha</name>
    <name type="common">Common liverwort</name>
    <name type="synonym">Marchantia aquatica</name>
    <dbReference type="NCBI Taxonomy" id="3197"/>
    <lineage>
        <taxon>Eukaryota</taxon>
        <taxon>Viridiplantae</taxon>
        <taxon>Streptophyta</taxon>
        <taxon>Embryophyta</taxon>
        <taxon>Marchantiophyta</taxon>
        <taxon>Marchantiopsida</taxon>
        <taxon>Marchantiidae</taxon>
        <taxon>Marchantiales</taxon>
        <taxon>Marchantiaceae</taxon>
        <taxon>Marchantia</taxon>
    </lineage>
</organism>
<evidence type="ECO:0000313" key="2">
    <source>
        <dbReference type="Proteomes" id="UP000244005"/>
    </source>
</evidence>
<dbReference type="EMBL" id="KZ772945">
    <property type="protein sequence ID" value="PTQ26026.1"/>
    <property type="molecule type" value="Genomic_DNA"/>
</dbReference>
<accession>A0A2R6VWU1</accession>
<evidence type="ECO:0000313" key="1">
    <source>
        <dbReference type="EMBL" id="PTQ26026.1"/>
    </source>
</evidence>
<sequence>MWQQRENTWECLWRLNLEQPHTLCIASWFVRGIAATAEAHIIPLRGFTLSSQTFRLVLLTCCKDGVISLWTEIGNQVSPRTENQFKLAFFVRAVIDVNTSLKGVLGQDIFISWPEARGDFARKLSVPGDTSSISPSKNSDMITSEWLVEVEPSGSVTLWSVQRLDDLSSSRGQFVQLWQHKPSLLSCPSIPSGESNVTLEDCGRLLSMKAVVHMPHGTLCGPPSSVDVLEIWSDNLLLWSCIWPPVSTIGGRSLVAGIVAVGGIGMHLVSWKVDIKVSLCQPTESLVIQEIACHVLKENISDISSVSSSKGDEEVDDSKEAASLEIAPEIEETEDRQRDKTVVEGHLLGYTTVQSFEVVESGKLHLF</sequence>
<dbReference type="PANTHER" id="PTHR13950:SF9">
    <property type="entry name" value="RABCONNECTIN-3A"/>
    <property type="match status" value="1"/>
</dbReference>
<keyword evidence="2" id="KW-1185">Reference proteome</keyword>
<proteinExistence type="predicted"/>
<protein>
    <submittedName>
        <fullName evidence="1">Uncharacterized protein</fullName>
    </submittedName>
</protein>
<dbReference type="InterPro" id="IPR052208">
    <property type="entry name" value="DmX-like/RAVE_component"/>
</dbReference>
<dbReference type="OrthoDB" id="342131at2759"/>
<dbReference type="AlphaFoldDB" id="A0A2R6VWU1"/>
<dbReference type="PANTHER" id="PTHR13950">
    <property type="entry name" value="RABCONNECTIN-RELATED"/>
    <property type="match status" value="1"/>
</dbReference>
<reference evidence="1" key="1">
    <citation type="submission" date="2017-12" db="EMBL/GenBank/DDBJ databases">
        <title>WGS assembly of Marchantia polymorpha.</title>
        <authorList>
            <person name="Bowman J.L."/>
            <person name="Kohchi T."/>
            <person name="Yamato K.T."/>
            <person name="Jenkins J."/>
            <person name="Shu S."/>
            <person name="Ishizaki K."/>
            <person name="Yamaoka S."/>
            <person name="Nishihama R."/>
            <person name="Nakamura Y."/>
            <person name="Berger F."/>
            <person name="Adam C."/>
            <person name="Aki S.S."/>
            <person name="Althoff F."/>
            <person name="Araki T."/>
            <person name="Arteaga-Vazquez M.A."/>
            <person name="Balasubrmanian S."/>
            <person name="Bauer D."/>
            <person name="Boehm C.R."/>
            <person name="Briginshaw L."/>
            <person name="Caballero-Perez J."/>
            <person name="Catarino B."/>
            <person name="Chen F."/>
            <person name="Chiyoda S."/>
            <person name="Chovatia M."/>
            <person name="Davies K.M."/>
            <person name="Delmans M."/>
            <person name="Demura T."/>
            <person name="Dierschke T."/>
            <person name="Dolan L."/>
            <person name="Dorantes-Acosta A.E."/>
            <person name="Eklund D.M."/>
            <person name="Florent S.N."/>
            <person name="Flores-Sandoval E."/>
            <person name="Fujiyama A."/>
            <person name="Fukuzawa H."/>
            <person name="Galik B."/>
            <person name="Grimanelli D."/>
            <person name="Grimwood J."/>
            <person name="Grossniklaus U."/>
            <person name="Hamada T."/>
            <person name="Haseloff J."/>
            <person name="Hetherington A.J."/>
            <person name="Higo A."/>
            <person name="Hirakawa Y."/>
            <person name="Hundley H.N."/>
            <person name="Ikeda Y."/>
            <person name="Inoue K."/>
            <person name="Inoue S."/>
            <person name="Ishida S."/>
            <person name="Jia Q."/>
            <person name="Kakita M."/>
            <person name="Kanazawa T."/>
            <person name="Kawai Y."/>
            <person name="Kawashima T."/>
            <person name="Kennedy M."/>
            <person name="Kinose K."/>
            <person name="Kinoshita T."/>
            <person name="Kohara Y."/>
            <person name="Koide E."/>
            <person name="Komatsu K."/>
            <person name="Kopischke S."/>
            <person name="Kubo M."/>
            <person name="Kyozuka J."/>
            <person name="Lagercrantz U."/>
            <person name="Lin S.S."/>
            <person name="Lindquist E."/>
            <person name="Lipzen A.M."/>
            <person name="Lu C."/>
            <person name="Luna E.D."/>
            <person name="Martienssen R.A."/>
            <person name="Minamino N."/>
            <person name="Mizutani M."/>
            <person name="Mizutani M."/>
            <person name="Mochizuki N."/>
            <person name="Monte I."/>
            <person name="Mosher R."/>
            <person name="Nagasaki H."/>
            <person name="Nakagami H."/>
            <person name="Naramoto S."/>
            <person name="Nishitani K."/>
            <person name="Ohtani M."/>
            <person name="Okamoto T."/>
            <person name="Okumura M."/>
            <person name="Phillips J."/>
            <person name="Pollak B."/>
            <person name="Reinders A."/>
            <person name="Roevekamp M."/>
            <person name="Sano R."/>
            <person name="Sawa S."/>
            <person name="Schmid M.W."/>
            <person name="Shirakawa M."/>
            <person name="Solano R."/>
            <person name="Spunde A."/>
            <person name="Suetsugu N."/>
            <person name="Sugano S."/>
            <person name="Sugiyama A."/>
            <person name="Sun R."/>
            <person name="Suzuki Y."/>
            <person name="Takenaka M."/>
            <person name="Takezawa D."/>
            <person name="Tomogane H."/>
            <person name="Tsuzuki M."/>
            <person name="Ueda T."/>
            <person name="Umeda M."/>
            <person name="Ward J.M."/>
            <person name="Watanabe Y."/>
            <person name="Yazaki K."/>
            <person name="Yokoyama R."/>
            <person name="Yoshitake Y."/>
            <person name="Yotsui I."/>
            <person name="Zachgo S."/>
            <person name="Schmutz J."/>
        </authorList>
    </citation>
    <scope>NUCLEOTIDE SEQUENCE [LARGE SCALE GENOMIC DNA]</scope>
    <source>
        <strain evidence="1">Tak-1</strain>
    </source>
</reference>
<dbReference type="Proteomes" id="UP000244005">
    <property type="component" value="Chromosome Y"/>
</dbReference>